<dbReference type="Gramene" id="OBART08G08960.1">
    <property type="protein sequence ID" value="OBART08G08960.1"/>
    <property type="gene ID" value="OBART08G08960"/>
</dbReference>
<dbReference type="Pfam" id="PF23622">
    <property type="entry name" value="LRR_At1g61320_AtMIF1"/>
    <property type="match status" value="1"/>
</dbReference>
<dbReference type="InterPro" id="IPR055357">
    <property type="entry name" value="LRR_At1g61320_AtMIF1"/>
</dbReference>
<proteinExistence type="predicted"/>
<accession>A0A0D3GYE8</accession>
<dbReference type="GO" id="GO:0003712">
    <property type="term" value="F:transcription coregulator activity"/>
    <property type="evidence" value="ECO:0007669"/>
    <property type="project" value="InterPro"/>
</dbReference>
<dbReference type="InterPro" id="IPR001810">
    <property type="entry name" value="F-box_dom"/>
</dbReference>
<dbReference type="SUPFAM" id="SSF52047">
    <property type="entry name" value="RNI-like"/>
    <property type="match status" value="1"/>
</dbReference>
<dbReference type="AlphaFoldDB" id="A0A0D3GYE8"/>
<dbReference type="Proteomes" id="UP000026960">
    <property type="component" value="Chromosome 8"/>
</dbReference>
<dbReference type="CDD" id="cd22160">
    <property type="entry name" value="F-box_AtFBL13-like"/>
    <property type="match status" value="1"/>
</dbReference>
<dbReference type="HOGENOM" id="CLU_003068_6_1_1"/>
<dbReference type="SUPFAM" id="SSF81383">
    <property type="entry name" value="F-box domain"/>
    <property type="match status" value="1"/>
</dbReference>
<dbReference type="PANTHER" id="PTHR34223">
    <property type="entry name" value="OS11G0201299 PROTEIN"/>
    <property type="match status" value="1"/>
</dbReference>
<dbReference type="PROSITE" id="PS50181">
    <property type="entry name" value="FBOX"/>
    <property type="match status" value="1"/>
</dbReference>
<dbReference type="InterPro" id="IPR053781">
    <property type="entry name" value="F-box_AtFBL13-like"/>
</dbReference>
<dbReference type="Gene3D" id="1.20.1280.50">
    <property type="match status" value="1"/>
</dbReference>
<dbReference type="EnsemblPlants" id="OBART08G08960.1">
    <property type="protein sequence ID" value="OBART08G08960.1"/>
    <property type="gene ID" value="OBART08G08960"/>
</dbReference>
<dbReference type="GO" id="GO:0005634">
    <property type="term" value="C:nucleus"/>
    <property type="evidence" value="ECO:0007669"/>
    <property type="project" value="UniProtKB-SubCell"/>
</dbReference>
<comment type="subcellular location">
    <subcellularLocation>
        <location evidence="1">Nucleus</location>
    </subcellularLocation>
</comment>
<dbReference type="Pfam" id="PF00646">
    <property type="entry name" value="F-box"/>
    <property type="match status" value="1"/>
</dbReference>
<dbReference type="Gene3D" id="3.80.10.10">
    <property type="entry name" value="Ribonuclease Inhibitor"/>
    <property type="match status" value="1"/>
</dbReference>
<reference evidence="4" key="2">
    <citation type="submission" date="2015-03" db="UniProtKB">
        <authorList>
            <consortium name="EnsemblPlants"/>
        </authorList>
    </citation>
    <scope>IDENTIFICATION</scope>
</reference>
<evidence type="ECO:0000313" key="5">
    <source>
        <dbReference type="Proteomes" id="UP000026960"/>
    </source>
</evidence>
<dbReference type="InterPro" id="IPR053197">
    <property type="entry name" value="F-box_SCFL_complex_component"/>
</dbReference>
<dbReference type="InterPro" id="IPR036047">
    <property type="entry name" value="F-box-like_dom_sf"/>
</dbReference>
<dbReference type="InterPro" id="IPR036529">
    <property type="entry name" value="KIX_dom_sf"/>
</dbReference>
<reference evidence="4" key="1">
    <citation type="journal article" date="2009" name="Rice">
        <title>De Novo Next Generation Sequencing of Plant Genomes.</title>
        <authorList>
            <person name="Rounsley S."/>
            <person name="Marri P.R."/>
            <person name="Yu Y."/>
            <person name="He R."/>
            <person name="Sisneros N."/>
            <person name="Goicoechea J.L."/>
            <person name="Lee S.J."/>
            <person name="Angelova A."/>
            <person name="Kudrna D."/>
            <person name="Luo M."/>
            <person name="Affourtit J."/>
            <person name="Desany B."/>
            <person name="Knight J."/>
            <person name="Niazi F."/>
            <person name="Egholm M."/>
            <person name="Wing R.A."/>
        </authorList>
    </citation>
    <scope>NUCLEOTIDE SEQUENCE [LARGE SCALE GENOMIC DNA]</scope>
    <source>
        <strain evidence="4">cv. IRGC 105608</strain>
    </source>
</reference>
<evidence type="ECO:0000259" key="3">
    <source>
        <dbReference type="PROSITE" id="PS50181"/>
    </source>
</evidence>
<dbReference type="eggNOG" id="ENOG502R5FR">
    <property type="taxonomic scope" value="Eukaryota"/>
</dbReference>
<dbReference type="Pfam" id="PF16987">
    <property type="entry name" value="KIX_2"/>
    <property type="match status" value="1"/>
</dbReference>
<protein>
    <recommendedName>
        <fullName evidence="3">F-box domain-containing protein</fullName>
    </recommendedName>
</protein>
<sequence length="564" mass="63805">MVSNLLGGKAFLSQEKQNIIVLAMEGSGGRDWRSQLQPEARGRITAKILESLNKKLGADFAKGLVDLQRVSARIEGRFFSISCTQSDYLRRLSLRMLKLETEPIQLGHQQAVDQSSESKVGQYPTSMLQQQTSCDQPSLCIQVDTKLQEMPPNEHLLDQVPPRSQKKLCMDDRLSDLPDTILHHIMSLLSAQEVARTCILSKRWKELSASAPCLDICVDKFGMDRVRFSEFVAHLLLSRAPNSLHTFRLHSFAIDHASSWINRAIELKAQVLEFTEYIRWEPFYLDPQLMAFASQYLKCLKLTNVTLDSNAFEPLNHACPALENLQLSQCFLEVPEICSASLKKLDIMECSLLMNLQIQTPRLVSLRFRCLQYKCSSCSRYPVITAAVTLCDLPNAENIDLSCSGRQVTFGREIQKFPMYGKLTSISLGEWCLSDKFSRLFCLLRHSPELKELTLKLEVERQDHNGEDEIRLMVGRSFSAENLKKICISTMQELSRKIARRQSWGMLSRFNKKDTAVSTITMPQEVKPEAMAYLVACTPIRSRSSLCKSHLGARLGGNTEIGLG</sequence>
<keyword evidence="5" id="KW-1185">Reference proteome</keyword>
<dbReference type="PaxDb" id="65489-OBART08G08960.1"/>
<dbReference type="GO" id="GO:0006355">
    <property type="term" value="P:regulation of DNA-templated transcription"/>
    <property type="evidence" value="ECO:0007669"/>
    <property type="project" value="InterPro"/>
</dbReference>
<evidence type="ECO:0000256" key="2">
    <source>
        <dbReference type="ARBA" id="ARBA00023242"/>
    </source>
</evidence>
<keyword evidence="2" id="KW-0539">Nucleus</keyword>
<dbReference type="Gene3D" id="1.10.246.20">
    <property type="entry name" value="Coactivator CBP, KIX domain"/>
    <property type="match status" value="1"/>
</dbReference>
<dbReference type="InterPro" id="IPR032675">
    <property type="entry name" value="LRR_dom_sf"/>
</dbReference>
<evidence type="ECO:0000313" key="4">
    <source>
        <dbReference type="EnsemblPlants" id="OBART08G08960.1"/>
    </source>
</evidence>
<evidence type="ECO:0000256" key="1">
    <source>
        <dbReference type="ARBA" id="ARBA00004123"/>
    </source>
</evidence>
<organism evidence="4">
    <name type="scientific">Oryza barthii</name>
    <dbReference type="NCBI Taxonomy" id="65489"/>
    <lineage>
        <taxon>Eukaryota</taxon>
        <taxon>Viridiplantae</taxon>
        <taxon>Streptophyta</taxon>
        <taxon>Embryophyta</taxon>
        <taxon>Tracheophyta</taxon>
        <taxon>Spermatophyta</taxon>
        <taxon>Magnoliopsida</taxon>
        <taxon>Liliopsida</taxon>
        <taxon>Poales</taxon>
        <taxon>Poaceae</taxon>
        <taxon>BOP clade</taxon>
        <taxon>Oryzoideae</taxon>
        <taxon>Oryzeae</taxon>
        <taxon>Oryzinae</taxon>
        <taxon>Oryza</taxon>
    </lineage>
</organism>
<dbReference type="InterPro" id="IPR036546">
    <property type="entry name" value="MED15_KIX"/>
</dbReference>
<dbReference type="PANTHER" id="PTHR34223:SF81">
    <property type="entry name" value="OS08G0281600 PROTEIN"/>
    <property type="match status" value="1"/>
</dbReference>
<name>A0A0D3GYE8_9ORYZ</name>
<feature type="domain" description="F-box" evidence="3">
    <location>
        <begin position="171"/>
        <end position="207"/>
    </location>
</feature>